<dbReference type="RefSeq" id="WP_096614190.1">
    <property type="nucleotide sequence ID" value="NZ_NWVD01000017.1"/>
</dbReference>
<feature type="transmembrane region" description="Helical" evidence="1">
    <location>
        <begin position="20"/>
        <end position="39"/>
    </location>
</feature>
<accession>A0A2A4HT46</accession>
<keyword evidence="1" id="KW-0472">Membrane</keyword>
<dbReference type="Gene3D" id="2.10.109.10">
    <property type="entry name" value="Umud Fragment, subunit A"/>
    <property type="match status" value="1"/>
</dbReference>
<reference evidence="3 4" key="1">
    <citation type="submission" date="2017-09" db="EMBL/GenBank/DDBJ databases">
        <title>Sphingomonas ginsenosidimutans KACC 14949, whole genome shotgun sequence.</title>
        <authorList>
            <person name="Feng G."/>
            <person name="Zhu H."/>
        </authorList>
    </citation>
    <scope>NUCLEOTIDE SEQUENCE [LARGE SCALE GENOMIC DNA]</scope>
    <source>
        <strain evidence="3 4">KACC 14949</strain>
    </source>
</reference>
<proteinExistence type="predicted"/>
<dbReference type="EMBL" id="NWVD01000017">
    <property type="protein sequence ID" value="PCG07554.1"/>
    <property type="molecule type" value="Genomic_DNA"/>
</dbReference>
<protein>
    <submittedName>
        <fullName evidence="3">Type VI secretion protein</fullName>
    </submittedName>
</protein>
<evidence type="ECO:0000313" key="4">
    <source>
        <dbReference type="Proteomes" id="UP000218784"/>
    </source>
</evidence>
<name>A0A2A4HT46_9SPHN</name>
<dbReference type="SUPFAM" id="SSF51306">
    <property type="entry name" value="LexA/Signal peptidase"/>
    <property type="match status" value="1"/>
</dbReference>
<sequence>MATADRTDPRFWSPARRRRWGVLLGIAVAGTGYAGLASWSETHVFLVNQSTSLPNWAFLVERHRVPRRGDYVFFEPPESALLERHFGREHQPFGKIVYGVGGDEVTRRGRLFLVNGRPVALAKPRTLRGEPLDIGPTGTVPRGCYFVATPNRDSFDSRYALIGWICGRQLIGVGRAIL</sequence>
<dbReference type="Proteomes" id="UP000218784">
    <property type="component" value="Unassembled WGS sequence"/>
</dbReference>
<keyword evidence="1" id="KW-1133">Transmembrane helix</keyword>
<gene>
    <name evidence="3" type="ORF">COA17_17770</name>
</gene>
<evidence type="ECO:0000256" key="1">
    <source>
        <dbReference type="SAM" id="Phobius"/>
    </source>
</evidence>
<dbReference type="GO" id="GO:0004252">
    <property type="term" value="F:serine-type endopeptidase activity"/>
    <property type="evidence" value="ECO:0007669"/>
    <property type="project" value="InterPro"/>
</dbReference>
<evidence type="ECO:0000259" key="2">
    <source>
        <dbReference type="Pfam" id="PF10502"/>
    </source>
</evidence>
<dbReference type="Pfam" id="PF10502">
    <property type="entry name" value="Peptidase_S26"/>
    <property type="match status" value="1"/>
</dbReference>
<comment type="caution">
    <text evidence="3">The sequence shown here is derived from an EMBL/GenBank/DDBJ whole genome shotgun (WGS) entry which is preliminary data.</text>
</comment>
<dbReference type="AlphaFoldDB" id="A0A2A4HT46"/>
<feature type="domain" description="Peptidase S26" evidence="2">
    <location>
        <begin position="18"/>
        <end position="176"/>
    </location>
</feature>
<keyword evidence="4" id="KW-1185">Reference proteome</keyword>
<evidence type="ECO:0000313" key="3">
    <source>
        <dbReference type="EMBL" id="PCG07554.1"/>
    </source>
</evidence>
<dbReference type="InterPro" id="IPR019533">
    <property type="entry name" value="Peptidase_S26"/>
</dbReference>
<dbReference type="GO" id="GO:0006465">
    <property type="term" value="P:signal peptide processing"/>
    <property type="evidence" value="ECO:0007669"/>
    <property type="project" value="InterPro"/>
</dbReference>
<keyword evidence="1" id="KW-0812">Transmembrane</keyword>
<organism evidence="3 4">
    <name type="scientific">Sphingomonas ginsenosidimutans</name>
    <dbReference type="NCBI Taxonomy" id="862134"/>
    <lineage>
        <taxon>Bacteria</taxon>
        <taxon>Pseudomonadati</taxon>
        <taxon>Pseudomonadota</taxon>
        <taxon>Alphaproteobacteria</taxon>
        <taxon>Sphingomonadales</taxon>
        <taxon>Sphingomonadaceae</taxon>
        <taxon>Sphingomonas</taxon>
    </lineage>
</organism>
<dbReference type="InterPro" id="IPR036286">
    <property type="entry name" value="LexA/Signal_pep-like_sf"/>
</dbReference>